<feature type="domain" description="HTH tetR-type" evidence="5">
    <location>
        <begin position="9"/>
        <end position="69"/>
    </location>
</feature>
<dbReference type="InterPro" id="IPR011075">
    <property type="entry name" value="TetR_C"/>
</dbReference>
<evidence type="ECO:0000256" key="3">
    <source>
        <dbReference type="ARBA" id="ARBA00023163"/>
    </source>
</evidence>
<dbReference type="Proteomes" id="UP001180737">
    <property type="component" value="Unassembled WGS sequence"/>
</dbReference>
<dbReference type="InterPro" id="IPR023772">
    <property type="entry name" value="DNA-bd_HTH_TetR-type_CS"/>
</dbReference>
<name>A0ABU2Z9U1_9ACTN</name>
<protein>
    <submittedName>
        <fullName evidence="6">TetR/AcrR family transcriptional regulator</fullName>
    </submittedName>
</protein>
<gene>
    <name evidence="6" type="ORF">RM704_38985</name>
</gene>
<comment type="caution">
    <text evidence="6">The sequence shown here is derived from an EMBL/GenBank/DDBJ whole genome shotgun (WGS) entry which is preliminary data.</text>
</comment>
<evidence type="ECO:0000256" key="2">
    <source>
        <dbReference type="ARBA" id="ARBA00023125"/>
    </source>
</evidence>
<dbReference type="SUPFAM" id="SSF48498">
    <property type="entry name" value="Tetracyclin repressor-like, C-terminal domain"/>
    <property type="match status" value="1"/>
</dbReference>
<evidence type="ECO:0000259" key="5">
    <source>
        <dbReference type="PROSITE" id="PS50977"/>
    </source>
</evidence>
<dbReference type="EMBL" id="JAVRFJ010000050">
    <property type="protein sequence ID" value="MDT0573370.1"/>
    <property type="molecule type" value="Genomic_DNA"/>
</dbReference>
<dbReference type="InterPro" id="IPR001647">
    <property type="entry name" value="HTH_TetR"/>
</dbReference>
<dbReference type="PRINTS" id="PR00455">
    <property type="entry name" value="HTHTETR"/>
</dbReference>
<dbReference type="Gene3D" id="1.10.357.10">
    <property type="entry name" value="Tetracycline Repressor, domain 2"/>
    <property type="match status" value="1"/>
</dbReference>
<dbReference type="PANTHER" id="PTHR47506:SF1">
    <property type="entry name" value="HTH-TYPE TRANSCRIPTIONAL REGULATOR YJDC"/>
    <property type="match status" value="1"/>
</dbReference>
<sequence>MPSMGRPRSFDTDEALEVAMRVFWAEGYEGASLAALTEAMGINRRSVYAAFGNKEELFRKAADRYVQGPGAFVAPALELPTARQVAEAMLHGAVNAHTLPDCPRGCLLVQSALAAGPESEPVRRDLAERREAGVGALRKRFEQAQAEGDLPATADPETLARYVHTVGQGLAVQAAGGASREDLHRVADQALSTWPSAWPDHPAIT</sequence>
<feature type="DNA-binding region" description="H-T-H motif" evidence="4">
    <location>
        <begin position="32"/>
        <end position="51"/>
    </location>
</feature>
<keyword evidence="7" id="KW-1185">Reference proteome</keyword>
<organism evidence="6 7">
    <name type="scientific">Streptomyces gottesmaniae</name>
    <dbReference type="NCBI Taxonomy" id="3075518"/>
    <lineage>
        <taxon>Bacteria</taxon>
        <taxon>Bacillati</taxon>
        <taxon>Actinomycetota</taxon>
        <taxon>Actinomycetes</taxon>
        <taxon>Kitasatosporales</taxon>
        <taxon>Streptomycetaceae</taxon>
        <taxon>Streptomyces</taxon>
    </lineage>
</organism>
<keyword evidence="1" id="KW-0805">Transcription regulation</keyword>
<dbReference type="Pfam" id="PF16925">
    <property type="entry name" value="TetR_C_13"/>
    <property type="match status" value="1"/>
</dbReference>
<dbReference type="Gene3D" id="1.10.10.60">
    <property type="entry name" value="Homeodomain-like"/>
    <property type="match status" value="1"/>
</dbReference>
<dbReference type="PANTHER" id="PTHR47506">
    <property type="entry name" value="TRANSCRIPTIONAL REGULATORY PROTEIN"/>
    <property type="match status" value="1"/>
</dbReference>
<dbReference type="PROSITE" id="PS01081">
    <property type="entry name" value="HTH_TETR_1"/>
    <property type="match status" value="1"/>
</dbReference>
<evidence type="ECO:0000256" key="4">
    <source>
        <dbReference type="PROSITE-ProRule" id="PRU00335"/>
    </source>
</evidence>
<dbReference type="SUPFAM" id="SSF46689">
    <property type="entry name" value="Homeodomain-like"/>
    <property type="match status" value="1"/>
</dbReference>
<dbReference type="Pfam" id="PF00440">
    <property type="entry name" value="TetR_N"/>
    <property type="match status" value="1"/>
</dbReference>
<dbReference type="InterPro" id="IPR009057">
    <property type="entry name" value="Homeodomain-like_sf"/>
</dbReference>
<dbReference type="InterPro" id="IPR036271">
    <property type="entry name" value="Tet_transcr_reg_TetR-rel_C_sf"/>
</dbReference>
<proteinExistence type="predicted"/>
<keyword evidence="2 4" id="KW-0238">DNA-binding</keyword>
<reference evidence="6" key="1">
    <citation type="submission" date="2024-05" db="EMBL/GenBank/DDBJ databases">
        <title>30 novel species of actinomycetes from the DSMZ collection.</title>
        <authorList>
            <person name="Nouioui I."/>
        </authorList>
    </citation>
    <scope>NUCLEOTIDE SEQUENCE</scope>
    <source>
        <strain evidence="6">DSM 3412</strain>
    </source>
</reference>
<keyword evidence="3" id="KW-0804">Transcription</keyword>
<dbReference type="RefSeq" id="WP_033525607.1">
    <property type="nucleotide sequence ID" value="NZ_JAVRFJ010000050.1"/>
</dbReference>
<evidence type="ECO:0000256" key="1">
    <source>
        <dbReference type="ARBA" id="ARBA00023015"/>
    </source>
</evidence>
<evidence type="ECO:0000313" key="6">
    <source>
        <dbReference type="EMBL" id="MDT0573370.1"/>
    </source>
</evidence>
<accession>A0ABU2Z9U1</accession>
<dbReference type="PROSITE" id="PS50977">
    <property type="entry name" value="HTH_TETR_2"/>
    <property type="match status" value="1"/>
</dbReference>
<evidence type="ECO:0000313" key="7">
    <source>
        <dbReference type="Proteomes" id="UP001180737"/>
    </source>
</evidence>